<dbReference type="InterPro" id="IPR051315">
    <property type="entry name" value="Bact_Chemotaxis_CheA"/>
</dbReference>
<dbReference type="Pfam" id="PF01627">
    <property type="entry name" value="Hpt"/>
    <property type="match status" value="1"/>
</dbReference>
<dbReference type="GO" id="GO:0005737">
    <property type="term" value="C:cytoplasm"/>
    <property type="evidence" value="ECO:0007669"/>
    <property type="project" value="InterPro"/>
</dbReference>
<dbReference type="SMART" id="SM00448">
    <property type="entry name" value="REC"/>
    <property type="match status" value="1"/>
</dbReference>
<dbReference type="FunFam" id="3.30.565.10:FF:000016">
    <property type="entry name" value="Chemotaxis protein CheA, putative"/>
    <property type="match status" value="1"/>
</dbReference>
<dbReference type="AlphaFoldDB" id="A0A0Q9YN50"/>
<accession>A0A0Q9YN50</accession>
<keyword evidence="4 10" id="KW-0597">Phosphoprotein</keyword>
<evidence type="ECO:0000313" key="18">
    <source>
        <dbReference type="Proteomes" id="UP000051497"/>
    </source>
</evidence>
<dbReference type="Gene3D" id="3.40.50.2300">
    <property type="match status" value="1"/>
</dbReference>
<gene>
    <name evidence="16" type="primary">frzE</name>
    <name evidence="16" type="ORF">HT99x_00623</name>
    <name evidence="17" type="ORF">HT99x_014225</name>
</gene>
<dbReference type="CDD" id="cd00088">
    <property type="entry name" value="HPT"/>
    <property type="match status" value="1"/>
</dbReference>
<dbReference type="InterPro" id="IPR003594">
    <property type="entry name" value="HATPase_dom"/>
</dbReference>
<dbReference type="InterPro" id="IPR011006">
    <property type="entry name" value="CheY-like_superfamily"/>
</dbReference>
<dbReference type="SMART" id="SM00073">
    <property type="entry name" value="HPT"/>
    <property type="match status" value="1"/>
</dbReference>
<evidence type="ECO:0000256" key="3">
    <source>
        <dbReference type="ARBA" id="ARBA00021495"/>
    </source>
</evidence>
<keyword evidence="5 16" id="KW-0808">Transferase</keyword>
<dbReference type="EMBL" id="LKAJ02000001">
    <property type="protein sequence ID" value="MCS5712593.1"/>
    <property type="molecule type" value="Genomic_DNA"/>
</dbReference>
<dbReference type="InterPro" id="IPR004105">
    <property type="entry name" value="CheA-like_dim"/>
</dbReference>
<evidence type="ECO:0000256" key="11">
    <source>
        <dbReference type="SAM" id="Coils"/>
    </source>
</evidence>
<sequence>MMEQDDELIQIFIEEAHDLLEAINHFLHDWFQDVNNKEYLTSILRELHTFKGSSRMVGLKGISEYTHSLEQFIQKISQGDIDVDDSRLKEIRKFFDYLHWYIDSYSQHKCFPENEVPTDLIKKSLNEAPAVSIEKIMGLTNEVEAEESTHTKKVKKQENPIETIRIRADLLEKFSNLAGRINVARSHLEQQVKGANEYLIELTKEIRLVQENMKNIEVRADANLRLYQESVVAKNEDEFDILEMDRYSSLQQSIRILEDKLIQLEDLSEMVIQVLRNAESILNEQKQAAKTLEEGIIHTRLISIDYVVPRLERIVRQVSDELGKEVHLKFARLEGEIDRKILERLISSLEHMVRNAIDHGIESPTVRKRIGKPEFGIITLSLFRQGNEFIIQLADDGHGIDTEKVRQKAIDKYYWSPKMPMSKDDAIKMIFLSGFSTKDEASQISGHGVGMDVVNTEMNKLGGALWIDTELNKGTRFTIRLPFTISLNQALVFKFYNQFYAFQLSQLSGVARISNAEAKNRVRNKQRAIRYADKIYQLYFLPELLSENFNEDYRNNSYALSIILLESEACNIAVAVEKIVSSSEIVIKPAGSQLQFVREISGVSLLGDGQIVIVLDPQYLMQHASQMEQYHLTPADIAIESSPRHGYEKPKILVVDDSYTVRQVTSRLLKRHQYEPYQASDGEDALTMMEDIVPDVVLLDIEMPKMDGFEVLKMMRASPKLQLIPVVMITSRSGEKHRLRAVQAGANAYLTKPYLEEDLLMLLKRFHHGDEHD</sequence>
<dbReference type="InterPro" id="IPR004358">
    <property type="entry name" value="Sig_transdc_His_kin-like_C"/>
</dbReference>
<dbReference type="SMART" id="SM00260">
    <property type="entry name" value="CheW"/>
    <property type="match status" value="1"/>
</dbReference>
<feature type="domain" description="HPt" evidence="15">
    <location>
        <begin position="1"/>
        <end position="105"/>
    </location>
</feature>
<evidence type="ECO:0000259" key="13">
    <source>
        <dbReference type="PROSITE" id="PS50110"/>
    </source>
</evidence>
<dbReference type="InterPro" id="IPR036890">
    <property type="entry name" value="HATPase_C_sf"/>
</dbReference>
<dbReference type="Proteomes" id="UP000051497">
    <property type="component" value="Unassembled WGS sequence"/>
</dbReference>
<dbReference type="SMART" id="SM01231">
    <property type="entry name" value="H-kinase_dim"/>
    <property type="match status" value="1"/>
</dbReference>
<keyword evidence="7" id="KW-0902">Two-component regulatory system</keyword>
<dbReference type="PROSITE" id="PS50894">
    <property type="entry name" value="HPT"/>
    <property type="match status" value="1"/>
</dbReference>
<dbReference type="SMART" id="SM00387">
    <property type="entry name" value="HATPase_c"/>
    <property type="match status" value="1"/>
</dbReference>
<dbReference type="InterPro" id="IPR005467">
    <property type="entry name" value="His_kinase_dom"/>
</dbReference>
<comment type="function">
    <text evidence="8">Involved in the transmission of sensory signals from the chemoreceptors to the flagellar motors. CheA is autophosphorylated; it can transfer its phosphate group to either CheB or CheY.</text>
</comment>
<evidence type="ECO:0000313" key="17">
    <source>
        <dbReference type="EMBL" id="MCS5712593.1"/>
    </source>
</evidence>
<comment type="caution">
    <text evidence="16">The sequence shown here is derived from an EMBL/GenBank/DDBJ whole genome shotgun (WGS) entry which is preliminary data.</text>
</comment>
<dbReference type="STRING" id="295108.HT99x_00623"/>
<proteinExistence type="predicted"/>
<dbReference type="Pfam" id="PF01584">
    <property type="entry name" value="CheW"/>
    <property type="match status" value="1"/>
</dbReference>
<dbReference type="RefSeq" id="WP_083482788.1">
    <property type="nucleotide sequence ID" value="NZ_LKAJ02000001.1"/>
</dbReference>
<dbReference type="InterPro" id="IPR036641">
    <property type="entry name" value="HPT_dom_sf"/>
</dbReference>
<dbReference type="InterPro" id="IPR036061">
    <property type="entry name" value="CheW-like_dom_sf"/>
</dbReference>
<dbReference type="Gene3D" id="2.30.30.40">
    <property type="entry name" value="SH3 Domains"/>
    <property type="match status" value="1"/>
</dbReference>
<evidence type="ECO:0000256" key="2">
    <source>
        <dbReference type="ARBA" id="ARBA00012438"/>
    </source>
</evidence>
<feature type="modified residue" description="Phosphohistidine" evidence="9">
    <location>
        <position position="48"/>
    </location>
</feature>
<evidence type="ECO:0000256" key="10">
    <source>
        <dbReference type="PROSITE-ProRule" id="PRU00169"/>
    </source>
</evidence>
<dbReference type="PATRIC" id="fig|1590043.3.peg.625"/>
<dbReference type="PROSITE" id="PS50851">
    <property type="entry name" value="CHEW"/>
    <property type="match status" value="1"/>
</dbReference>
<evidence type="ECO:0000259" key="14">
    <source>
        <dbReference type="PROSITE" id="PS50851"/>
    </source>
</evidence>
<evidence type="ECO:0000259" key="15">
    <source>
        <dbReference type="PROSITE" id="PS50894"/>
    </source>
</evidence>
<dbReference type="SUPFAM" id="SSF50341">
    <property type="entry name" value="CheW-like"/>
    <property type="match status" value="1"/>
</dbReference>
<reference evidence="17" key="2">
    <citation type="journal article" date="2016" name="Genome Announc.">
        <title>Draft Genome Sequences of Two Novel Amoeba-Resistant Intranuclear Bacteria, 'Candidatus Berkiella cookevillensis' and 'Candidatus Berkiella aquae'.</title>
        <authorList>
            <person name="Mehari Y.T."/>
            <person name="Arivett B.A."/>
            <person name="Farone A.L."/>
            <person name="Gunderson J.H."/>
            <person name="Farone M.B."/>
        </authorList>
    </citation>
    <scope>NUCLEOTIDE SEQUENCE</scope>
    <source>
        <strain evidence="17">HT99</strain>
    </source>
</reference>
<evidence type="ECO:0000256" key="8">
    <source>
        <dbReference type="ARBA" id="ARBA00035100"/>
    </source>
</evidence>
<feature type="modified residue" description="4-aspartylphosphate" evidence="10">
    <location>
        <position position="700"/>
    </location>
</feature>
<dbReference type="Gene3D" id="3.30.565.10">
    <property type="entry name" value="Histidine kinase-like ATPase, C-terminal domain"/>
    <property type="match status" value="1"/>
</dbReference>
<dbReference type="EC" id="2.7.13.3" evidence="2"/>
<keyword evidence="11" id="KW-0175">Coiled coil</keyword>
<dbReference type="GO" id="GO:0006935">
    <property type="term" value="P:chemotaxis"/>
    <property type="evidence" value="ECO:0007669"/>
    <property type="project" value="InterPro"/>
</dbReference>
<dbReference type="InterPro" id="IPR002545">
    <property type="entry name" value="CheW-lke_dom"/>
</dbReference>
<dbReference type="PANTHER" id="PTHR43395:SF8">
    <property type="entry name" value="HISTIDINE KINASE"/>
    <property type="match status" value="1"/>
</dbReference>
<keyword evidence="6" id="KW-0418">Kinase</keyword>
<dbReference type="PANTHER" id="PTHR43395">
    <property type="entry name" value="SENSOR HISTIDINE KINASE CHEA"/>
    <property type="match status" value="1"/>
</dbReference>
<feature type="coiled-coil region" evidence="11">
    <location>
        <begin position="247"/>
        <end position="295"/>
    </location>
</feature>
<reference evidence="17" key="3">
    <citation type="submission" date="2021-06" db="EMBL/GenBank/DDBJ databases">
        <title>Genomic Description and Analysis of Intracellular Bacteria, Candidatus Berkiella cookevillensis and Candidatus Berkiella aquae.</title>
        <authorList>
            <person name="Kidane D.T."/>
            <person name="Mehari Y.T."/>
            <person name="Rice F.C."/>
            <person name="Arivett B.A."/>
            <person name="Farone A.L."/>
            <person name="Berk S.G."/>
            <person name="Farone M.B."/>
        </authorList>
    </citation>
    <scope>NUCLEOTIDE SEQUENCE</scope>
    <source>
        <strain evidence="17">HT99</strain>
    </source>
</reference>
<feature type="domain" description="Histidine kinase" evidence="12">
    <location>
        <begin position="279"/>
        <end position="485"/>
    </location>
</feature>
<evidence type="ECO:0000256" key="5">
    <source>
        <dbReference type="ARBA" id="ARBA00022679"/>
    </source>
</evidence>
<dbReference type="GO" id="GO:0000155">
    <property type="term" value="F:phosphorelay sensor kinase activity"/>
    <property type="evidence" value="ECO:0007669"/>
    <property type="project" value="InterPro"/>
</dbReference>
<dbReference type="Gene3D" id="1.20.120.160">
    <property type="entry name" value="HPT domain"/>
    <property type="match status" value="1"/>
</dbReference>
<reference evidence="16" key="1">
    <citation type="submission" date="2015-09" db="EMBL/GenBank/DDBJ databases">
        <title>Draft Genome Sequences of Two Novel Amoeba-resistant Intranuclear Bacteria, Candidatus Berkiella cookevillensis and Candidatus Berkiella aquae.</title>
        <authorList>
            <person name="Mehari Y.T."/>
            <person name="Arivett B.A."/>
            <person name="Farone A.L."/>
            <person name="Gunderson J.H."/>
            <person name="Farone M.B."/>
        </authorList>
    </citation>
    <scope>NUCLEOTIDE SEQUENCE [LARGE SCALE GENOMIC DNA]</scope>
    <source>
        <strain evidence="16">HT99</strain>
    </source>
</reference>
<feature type="domain" description="CheW-like" evidence="14">
    <location>
        <begin position="487"/>
        <end position="626"/>
    </location>
</feature>
<feature type="coiled-coil region" evidence="11">
    <location>
        <begin position="185"/>
        <end position="219"/>
    </location>
</feature>
<dbReference type="InterPro" id="IPR008207">
    <property type="entry name" value="Sig_transdc_His_kin_Hpt_dom"/>
</dbReference>
<dbReference type="InterPro" id="IPR001789">
    <property type="entry name" value="Sig_transdc_resp-reg_receiver"/>
</dbReference>
<dbReference type="PRINTS" id="PR00344">
    <property type="entry name" value="BCTRLSENSOR"/>
</dbReference>
<name>A0A0Q9YN50_9GAMM</name>
<evidence type="ECO:0000256" key="1">
    <source>
        <dbReference type="ARBA" id="ARBA00000085"/>
    </source>
</evidence>
<evidence type="ECO:0000313" key="16">
    <source>
        <dbReference type="EMBL" id="KRG22204.1"/>
    </source>
</evidence>
<dbReference type="PROSITE" id="PS50109">
    <property type="entry name" value="HIS_KIN"/>
    <property type="match status" value="1"/>
</dbReference>
<evidence type="ECO:0000256" key="6">
    <source>
        <dbReference type="ARBA" id="ARBA00022777"/>
    </source>
</evidence>
<dbReference type="EMBL" id="LKAJ01000002">
    <property type="protein sequence ID" value="KRG22204.1"/>
    <property type="molecule type" value="Genomic_DNA"/>
</dbReference>
<evidence type="ECO:0000256" key="7">
    <source>
        <dbReference type="ARBA" id="ARBA00023012"/>
    </source>
</evidence>
<dbReference type="Pfam" id="PF02518">
    <property type="entry name" value="HATPase_c"/>
    <property type="match status" value="1"/>
</dbReference>
<dbReference type="PROSITE" id="PS50110">
    <property type="entry name" value="RESPONSE_REGULATORY"/>
    <property type="match status" value="1"/>
</dbReference>
<dbReference type="SUPFAM" id="SSF55874">
    <property type="entry name" value="ATPase domain of HSP90 chaperone/DNA topoisomerase II/histidine kinase"/>
    <property type="match status" value="1"/>
</dbReference>
<comment type="catalytic activity">
    <reaction evidence="1">
        <text>ATP + protein L-histidine = ADP + protein N-phospho-L-histidine.</text>
        <dbReference type="EC" id="2.7.13.3"/>
    </reaction>
</comment>
<organism evidence="16">
    <name type="scientific">Candidatus Berkiella aquae</name>
    <dbReference type="NCBI Taxonomy" id="295108"/>
    <lineage>
        <taxon>Bacteria</taxon>
        <taxon>Pseudomonadati</taxon>
        <taxon>Pseudomonadota</taxon>
        <taxon>Gammaproteobacteria</taxon>
        <taxon>Candidatus Berkiellales</taxon>
        <taxon>Candidatus Berkiellaceae</taxon>
        <taxon>Candidatus Berkiella</taxon>
    </lineage>
</organism>
<evidence type="ECO:0000256" key="4">
    <source>
        <dbReference type="ARBA" id="ARBA00022553"/>
    </source>
</evidence>
<evidence type="ECO:0000256" key="9">
    <source>
        <dbReference type="PROSITE-ProRule" id="PRU00110"/>
    </source>
</evidence>
<evidence type="ECO:0000259" key="12">
    <source>
        <dbReference type="PROSITE" id="PS50109"/>
    </source>
</evidence>
<dbReference type="SUPFAM" id="SSF52172">
    <property type="entry name" value="CheY-like"/>
    <property type="match status" value="1"/>
</dbReference>
<dbReference type="Pfam" id="PF00072">
    <property type="entry name" value="Response_reg"/>
    <property type="match status" value="1"/>
</dbReference>
<dbReference type="SUPFAM" id="SSF47226">
    <property type="entry name" value="Histidine-containing phosphotransfer domain, HPT domain"/>
    <property type="match status" value="1"/>
</dbReference>
<keyword evidence="18" id="KW-1185">Reference proteome</keyword>
<feature type="domain" description="Response regulatory" evidence="13">
    <location>
        <begin position="651"/>
        <end position="767"/>
    </location>
</feature>
<protein>
    <recommendedName>
        <fullName evidence="3">Chemotaxis protein CheA</fullName>
        <ecNumber evidence="2">2.7.13.3</ecNumber>
    </recommendedName>
</protein>
<dbReference type="OrthoDB" id="9803176at2"/>